<dbReference type="AlphaFoldDB" id="A0A0K0DDN1"/>
<dbReference type="WBParaSite" id="ACAC_0000885401-mRNA-1">
    <property type="protein sequence ID" value="ACAC_0000885401-mRNA-1"/>
    <property type="gene ID" value="ACAC_0000885401"/>
</dbReference>
<accession>A0A0K0DDN1</accession>
<name>A0A0K0DDN1_ANGCA</name>
<feature type="coiled-coil region" evidence="1">
    <location>
        <begin position="61"/>
        <end position="136"/>
    </location>
</feature>
<reference evidence="2" key="1">
    <citation type="submission" date="2012-09" db="EMBL/GenBank/DDBJ databases">
        <authorList>
            <person name="Martin A.A."/>
        </authorList>
    </citation>
    <scope>NUCLEOTIDE SEQUENCE</scope>
</reference>
<dbReference type="Proteomes" id="UP000035642">
    <property type="component" value="Unassembled WGS sequence"/>
</dbReference>
<protein>
    <submittedName>
        <fullName evidence="3">Myosin_tail_1 domain-containing protein</fullName>
    </submittedName>
</protein>
<proteinExistence type="predicted"/>
<sequence>MCPVIHKIIFGAMQEETRAKLAQINRVQQLQEEKPQLPTFEDIQLSTQLAEVRKKFNEGMIQYLEEMREEVQRDLENCLQSLRESMAENEQLVQAKQKLQQGVRSLKENYNDQIYMEDATTELENVRTAFREVKKRQKEFDMLLAEERAKVRKVGGTIFHSACLKRST</sequence>
<dbReference type="STRING" id="6313.A0A0K0DDN1"/>
<evidence type="ECO:0000313" key="2">
    <source>
        <dbReference type="Proteomes" id="UP000035642"/>
    </source>
</evidence>
<keyword evidence="2" id="KW-1185">Reference proteome</keyword>
<keyword evidence="1" id="KW-0175">Coiled coil</keyword>
<organism evidence="2 3">
    <name type="scientific">Angiostrongylus cantonensis</name>
    <name type="common">Rat lungworm</name>
    <dbReference type="NCBI Taxonomy" id="6313"/>
    <lineage>
        <taxon>Eukaryota</taxon>
        <taxon>Metazoa</taxon>
        <taxon>Ecdysozoa</taxon>
        <taxon>Nematoda</taxon>
        <taxon>Chromadorea</taxon>
        <taxon>Rhabditida</taxon>
        <taxon>Rhabditina</taxon>
        <taxon>Rhabditomorpha</taxon>
        <taxon>Strongyloidea</taxon>
        <taxon>Metastrongylidae</taxon>
        <taxon>Angiostrongylus</taxon>
    </lineage>
</organism>
<evidence type="ECO:0000256" key="1">
    <source>
        <dbReference type="SAM" id="Coils"/>
    </source>
</evidence>
<evidence type="ECO:0000313" key="3">
    <source>
        <dbReference type="WBParaSite" id="ACAC_0000885401-mRNA-1"/>
    </source>
</evidence>
<reference evidence="3" key="2">
    <citation type="submission" date="2017-02" db="UniProtKB">
        <authorList>
            <consortium name="WormBaseParasite"/>
        </authorList>
    </citation>
    <scope>IDENTIFICATION</scope>
</reference>